<evidence type="ECO:0000313" key="3">
    <source>
        <dbReference type="Proteomes" id="UP001151760"/>
    </source>
</evidence>
<name>A0ABQ4WDM4_9ASTR</name>
<reference evidence="2" key="2">
    <citation type="submission" date="2022-01" db="EMBL/GenBank/DDBJ databases">
        <authorList>
            <person name="Yamashiro T."/>
            <person name="Shiraishi A."/>
            <person name="Satake H."/>
            <person name="Nakayama K."/>
        </authorList>
    </citation>
    <scope>NUCLEOTIDE SEQUENCE</scope>
</reference>
<comment type="caution">
    <text evidence="2">The sequence shown here is derived from an EMBL/GenBank/DDBJ whole genome shotgun (WGS) entry which is preliminary data.</text>
</comment>
<feature type="non-terminal residue" evidence="2">
    <location>
        <position position="1"/>
    </location>
</feature>
<keyword evidence="3" id="KW-1185">Reference proteome</keyword>
<gene>
    <name evidence="2" type="ORF">Tco_0624300</name>
</gene>
<protein>
    <submittedName>
        <fullName evidence="2">Uncharacterized protein</fullName>
    </submittedName>
</protein>
<evidence type="ECO:0000256" key="1">
    <source>
        <dbReference type="SAM" id="Phobius"/>
    </source>
</evidence>
<accession>A0ABQ4WDM4</accession>
<keyword evidence="1" id="KW-0472">Membrane</keyword>
<keyword evidence="1" id="KW-0812">Transmembrane</keyword>
<evidence type="ECO:0000313" key="2">
    <source>
        <dbReference type="EMBL" id="GJS50938.1"/>
    </source>
</evidence>
<proteinExistence type="predicted"/>
<organism evidence="2 3">
    <name type="scientific">Tanacetum coccineum</name>
    <dbReference type="NCBI Taxonomy" id="301880"/>
    <lineage>
        <taxon>Eukaryota</taxon>
        <taxon>Viridiplantae</taxon>
        <taxon>Streptophyta</taxon>
        <taxon>Embryophyta</taxon>
        <taxon>Tracheophyta</taxon>
        <taxon>Spermatophyta</taxon>
        <taxon>Magnoliopsida</taxon>
        <taxon>eudicotyledons</taxon>
        <taxon>Gunneridae</taxon>
        <taxon>Pentapetalae</taxon>
        <taxon>asterids</taxon>
        <taxon>campanulids</taxon>
        <taxon>Asterales</taxon>
        <taxon>Asteraceae</taxon>
        <taxon>Asteroideae</taxon>
        <taxon>Anthemideae</taxon>
        <taxon>Anthemidinae</taxon>
        <taxon>Tanacetum</taxon>
    </lineage>
</organism>
<dbReference type="Proteomes" id="UP001151760">
    <property type="component" value="Unassembled WGS sequence"/>
</dbReference>
<keyword evidence="1" id="KW-1133">Transmembrane helix</keyword>
<sequence length="82" mass="9028">IVEVIKNKLIGTTVKDSKDVKDVENKSYIGKFLVSWSPSGVIGLGGIEIGYVWLDRRLMSAVSSFALNLAKELGNDTHSMRM</sequence>
<feature type="transmembrane region" description="Helical" evidence="1">
    <location>
        <begin position="33"/>
        <end position="54"/>
    </location>
</feature>
<reference evidence="2" key="1">
    <citation type="journal article" date="2022" name="Int. J. Mol. Sci.">
        <title>Draft Genome of Tanacetum Coccineum: Genomic Comparison of Closely Related Tanacetum-Family Plants.</title>
        <authorList>
            <person name="Yamashiro T."/>
            <person name="Shiraishi A."/>
            <person name="Nakayama K."/>
            <person name="Satake H."/>
        </authorList>
    </citation>
    <scope>NUCLEOTIDE SEQUENCE</scope>
</reference>
<dbReference type="EMBL" id="BQNB010008551">
    <property type="protein sequence ID" value="GJS50938.1"/>
    <property type="molecule type" value="Genomic_DNA"/>
</dbReference>